<evidence type="ECO:0000313" key="4">
    <source>
        <dbReference type="Proteomes" id="UP000447833"/>
    </source>
</evidence>
<reference evidence="3 4" key="1">
    <citation type="submission" date="2019-11" db="EMBL/GenBank/DDBJ databases">
        <title>Genome sequences of 17 halophilic strains isolated from different environments.</title>
        <authorList>
            <person name="Furrow R.E."/>
        </authorList>
    </citation>
    <scope>NUCLEOTIDE SEQUENCE [LARGE SCALE GENOMIC DNA]</scope>
    <source>
        <strain evidence="3 4">22506_14_FS</strain>
    </source>
</reference>
<dbReference type="Pfam" id="PF20085">
    <property type="entry name" value="TGL"/>
    <property type="match status" value="1"/>
</dbReference>
<sequence length="293" mass="33460">MITIAGSSANKEVILNSGIQTPLELTIVDVMLMSPHTYAYRSLDALVFEIRFRVSITSSSRDLYYSGVQFADFYRSRCNSMFWHLLPDGAFQLKAGVPASEAILDIYRNGPMYAFECATAMIIILYHAAVKMLPVNRFNQLFANMRLWGWKYDQDLQIVHNIPPDYLPGDIRYVKNPDVNPLTPEWQGENIVDLGDGTFFGHGLGFRTVGGMIEALAMRRRPGATRMPYLMLPATRPGFSYLYQYSFNRTMSDNSILLFDNGLERSSLSPEEYEEKRSELLKNFITVRFGNTY</sequence>
<proteinExistence type="inferred from homology"/>
<organism evidence="3 4">
    <name type="scientific">Guptibacillus hwajinpoensis</name>
    <dbReference type="NCBI Taxonomy" id="208199"/>
    <lineage>
        <taxon>Bacteria</taxon>
        <taxon>Bacillati</taxon>
        <taxon>Bacillota</taxon>
        <taxon>Bacilli</taxon>
        <taxon>Bacillales</taxon>
        <taxon>Guptibacillaceae</taxon>
        <taxon>Guptibacillus</taxon>
    </lineage>
</organism>
<evidence type="ECO:0000313" key="3">
    <source>
        <dbReference type="EMBL" id="MYL65578.1"/>
    </source>
</evidence>
<protein>
    <submittedName>
        <fullName evidence="3">Protein-glutamine gamma-glutamyltransferase</fullName>
    </submittedName>
</protein>
<comment type="caution">
    <text evidence="3">The sequence shown here is derived from an EMBL/GenBank/DDBJ whole genome shotgun (WGS) entry which is preliminary data.</text>
</comment>
<dbReference type="GO" id="GO:0003810">
    <property type="term" value="F:protein-glutamine gamma-glutamyltransferase activity"/>
    <property type="evidence" value="ECO:0007669"/>
    <property type="project" value="InterPro"/>
</dbReference>
<dbReference type="InterPro" id="IPR020916">
    <property type="entry name" value="Gln_gamma-glutamylTfrase_bac"/>
</dbReference>
<name>A0A845F4B6_9BACL</name>
<keyword evidence="1 3" id="KW-0808">Transferase</keyword>
<dbReference type="Proteomes" id="UP000447833">
    <property type="component" value="Unassembled WGS sequence"/>
</dbReference>
<dbReference type="AlphaFoldDB" id="A0A845F4B6"/>
<evidence type="ECO:0000256" key="2">
    <source>
        <dbReference type="ARBA" id="ARBA00022969"/>
    </source>
</evidence>
<dbReference type="RefSeq" id="WP_160921066.1">
    <property type="nucleotide sequence ID" value="NZ_WMEY01000008.1"/>
</dbReference>
<dbReference type="GO" id="GO:0030435">
    <property type="term" value="P:sporulation resulting in formation of a cellular spore"/>
    <property type="evidence" value="ECO:0007669"/>
    <property type="project" value="UniProtKB-KW"/>
</dbReference>
<dbReference type="EMBL" id="WMEY01000008">
    <property type="protein sequence ID" value="MYL65578.1"/>
    <property type="molecule type" value="Genomic_DNA"/>
</dbReference>
<accession>A0A845F4B6</accession>
<dbReference type="HAMAP" id="MF_00727">
    <property type="entry name" value="Tgl"/>
    <property type="match status" value="1"/>
</dbReference>
<keyword evidence="2" id="KW-0749">Sporulation</keyword>
<evidence type="ECO:0000256" key="1">
    <source>
        <dbReference type="ARBA" id="ARBA00022679"/>
    </source>
</evidence>
<gene>
    <name evidence="3" type="ORF">GLW07_19650</name>
</gene>